<keyword evidence="4" id="KW-1185">Reference proteome</keyword>
<dbReference type="OrthoDB" id="10592466at2759"/>
<feature type="region of interest" description="Disordered" evidence="1">
    <location>
        <begin position="310"/>
        <end position="415"/>
    </location>
</feature>
<protein>
    <submittedName>
        <fullName evidence="3">Uncharacterized protein</fullName>
    </submittedName>
</protein>
<accession>A0A9N9TFI3</accession>
<evidence type="ECO:0000313" key="3">
    <source>
        <dbReference type="EMBL" id="CAG9857115.1"/>
    </source>
</evidence>
<proteinExistence type="predicted"/>
<dbReference type="Proteomes" id="UP001153712">
    <property type="component" value="Chromosome 13"/>
</dbReference>
<feature type="compositionally biased region" description="Gly residues" evidence="1">
    <location>
        <begin position="310"/>
        <end position="358"/>
    </location>
</feature>
<feature type="region of interest" description="Disordered" evidence="1">
    <location>
        <begin position="251"/>
        <end position="298"/>
    </location>
</feature>
<organism evidence="3 4">
    <name type="scientific">Phyllotreta striolata</name>
    <name type="common">Striped flea beetle</name>
    <name type="synonym">Crioceris striolata</name>
    <dbReference type="NCBI Taxonomy" id="444603"/>
    <lineage>
        <taxon>Eukaryota</taxon>
        <taxon>Metazoa</taxon>
        <taxon>Ecdysozoa</taxon>
        <taxon>Arthropoda</taxon>
        <taxon>Hexapoda</taxon>
        <taxon>Insecta</taxon>
        <taxon>Pterygota</taxon>
        <taxon>Neoptera</taxon>
        <taxon>Endopterygota</taxon>
        <taxon>Coleoptera</taxon>
        <taxon>Polyphaga</taxon>
        <taxon>Cucujiformia</taxon>
        <taxon>Chrysomeloidea</taxon>
        <taxon>Chrysomelidae</taxon>
        <taxon>Galerucinae</taxon>
        <taxon>Alticini</taxon>
        <taxon>Phyllotreta</taxon>
    </lineage>
</organism>
<feature type="compositionally biased region" description="Low complexity" evidence="1">
    <location>
        <begin position="278"/>
        <end position="293"/>
    </location>
</feature>
<sequence length="415" mass="43058">MLKYLVILTIFASGFHALIPDYAENDTLSNDINDLQDNNPLAAVYGNLMETLKYPKDVELNEYITFSTNNPQQVDAQSKNNENAGVGIGNFTTTEAPVYRPTKMEVEFNSLTWEERWQRVWESLGGFLESHDVDLVVPYYESAMVRVSLRDYMNNGSAIDFKIYPEGKTAVDGGDKGPKEEVESLKRLTLIEISTAGGGGGGHKRVIIHVPVKVKHIHHTHTVVKHVGHEEPAGDEYKVIGYSGGIDDGELVSHGHGHGAGLGAGSHGGGGGGGGWESADFGHAGDSSSSHGAQLDAGSITLGGGHGYGLEAAQGGGHDFSQGGGHDFSQGGGHDFSQGGGHDFSQGGGHDFSQGGGHDFSQGHQSAEGGAGLGAYGGGESFDHNSISHGEGGGAGGGHDWAAAAQGGDGGHGGY</sequence>
<feature type="signal peptide" evidence="2">
    <location>
        <begin position="1"/>
        <end position="17"/>
    </location>
</feature>
<feature type="compositionally biased region" description="Gly residues" evidence="1">
    <location>
        <begin position="369"/>
        <end position="380"/>
    </location>
</feature>
<gene>
    <name evidence="3" type="ORF">PHYEVI_LOCUS3526</name>
</gene>
<feature type="compositionally biased region" description="Gly residues" evidence="1">
    <location>
        <begin position="258"/>
        <end position="276"/>
    </location>
</feature>
<feature type="compositionally biased region" description="Gly residues" evidence="1">
    <location>
        <begin position="390"/>
        <end position="399"/>
    </location>
</feature>
<keyword evidence="2" id="KW-0732">Signal</keyword>
<evidence type="ECO:0000256" key="1">
    <source>
        <dbReference type="SAM" id="MobiDB-lite"/>
    </source>
</evidence>
<dbReference type="AlphaFoldDB" id="A0A9N9TFI3"/>
<reference evidence="3" key="1">
    <citation type="submission" date="2022-01" db="EMBL/GenBank/DDBJ databases">
        <authorList>
            <person name="King R."/>
        </authorList>
    </citation>
    <scope>NUCLEOTIDE SEQUENCE</scope>
</reference>
<feature type="chain" id="PRO_5040494634" evidence="2">
    <location>
        <begin position="18"/>
        <end position="415"/>
    </location>
</feature>
<dbReference type="EMBL" id="OU900106">
    <property type="protein sequence ID" value="CAG9857115.1"/>
    <property type="molecule type" value="Genomic_DNA"/>
</dbReference>
<evidence type="ECO:0000256" key="2">
    <source>
        <dbReference type="SAM" id="SignalP"/>
    </source>
</evidence>
<name>A0A9N9TFI3_PHYSR</name>
<evidence type="ECO:0000313" key="4">
    <source>
        <dbReference type="Proteomes" id="UP001153712"/>
    </source>
</evidence>